<feature type="transmembrane region" description="Helical" evidence="1">
    <location>
        <begin position="27"/>
        <end position="49"/>
    </location>
</feature>
<reference evidence="3 5" key="1">
    <citation type="journal article" date="2015" name="Stand. Genomic Sci.">
        <title>Genomic Encyclopedia of Bacterial and Archaeal Type Strains, Phase III: the genomes of soil and plant-associated and newly described type strains.</title>
        <authorList>
            <person name="Whitman W.B."/>
            <person name="Woyke T."/>
            <person name="Klenk H.P."/>
            <person name="Zhou Y."/>
            <person name="Lilburn T.G."/>
            <person name="Beck B.J."/>
            <person name="De Vos P."/>
            <person name="Vandamme P."/>
            <person name="Eisen J.A."/>
            <person name="Garrity G."/>
            <person name="Hugenholtz P."/>
            <person name="Kyrpides N.C."/>
        </authorList>
    </citation>
    <scope>NUCLEOTIDE SEQUENCE [LARGE SCALE GENOMIC DNA]</scope>
    <source>
        <strain evidence="3 5">P5626</strain>
    </source>
</reference>
<dbReference type="InterPro" id="IPR000326">
    <property type="entry name" value="PAP2/HPO"/>
</dbReference>
<dbReference type="Proteomes" id="UP000295270">
    <property type="component" value="Unassembled WGS sequence"/>
</dbReference>
<dbReference type="AlphaFoldDB" id="A0A4Y7UGQ9"/>
<protein>
    <submittedName>
        <fullName evidence="4">Phosphatase PAP2 family protein</fullName>
    </submittedName>
    <submittedName>
        <fullName evidence="3">Undecaprenyl-diphosphatase</fullName>
    </submittedName>
</protein>
<feature type="transmembrane region" description="Helical" evidence="1">
    <location>
        <begin position="58"/>
        <end position="78"/>
    </location>
</feature>
<dbReference type="OrthoDB" id="9789113at2"/>
<dbReference type="RefSeq" id="WP_132037723.1">
    <property type="nucleotide sequence ID" value="NZ_QWDN01000001.1"/>
</dbReference>
<organism evidence="4 6">
    <name type="scientific">Flavobacterium circumlabens</name>
    <dbReference type="NCBI Taxonomy" id="2133765"/>
    <lineage>
        <taxon>Bacteria</taxon>
        <taxon>Pseudomonadati</taxon>
        <taxon>Bacteroidota</taxon>
        <taxon>Flavobacteriia</taxon>
        <taxon>Flavobacteriales</taxon>
        <taxon>Flavobacteriaceae</taxon>
        <taxon>Flavobacterium</taxon>
    </lineage>
</organism>
<keyword evidence="1" id="KW-1133">Transmembrane helix</keyword>
<evidence type="ECO:0000313" key="3">
    <source>
        <dbReference type="EMBL" id="TCN52587.1"/>
    </source>
</evidence>
<name>A0A4Y7UGQ9_9FLAO</name>
<reference evidence="3" key="3">
    <citation type="submission" date="2019-03" db="EMBL/GenBank/DDBJ databases">
        <authorList>
            <person name="Whitman W."/>
            <person name="Huntemann M."/>
            <person name="Clum A."/>
            <person name="Pillay M."/>
            <person name="Palaniappan K."/>
            <person name="Varghese N."/>
            <person name="Mikhailova N."/>
            <person name="Stamatis D."/>
            <person name="Reddy T."/>
            <person name="Daum C."/>
            <person name="Shapiro N."/>
            <person name="Ivanova N."/>
            <person name="Kyrpides N."/>
            <person name="Woyke T."/>
        </authorList>
    </citation>
    <scope>NUCLEOTIDE SEQUENCE</scope>
    <source>
        <strain evidence="3">P5626</strain>
    </source>
</reference>
<dbReference type="InterPro" id="IPR036938">
    <property type="entry name" value="PAP2/HPO_sf"/>
</dbReference>
<feature type="transmembrane region" description="Helical" evidence="1">
    <location>
        <begin position="159"/>
        <end position="177"/>
    </location>
</feature>
<dbReference type="EMBL" id="QWDN01000001">
    <property type="protein sequence ID" value="TEB45546.1"/>
    <property type="molecule type" value="Genomic_DNA"/>
</dbReference>
<accession>A0A4Y7UGQ9</accession>
<dbReference type="SUPFAM" id="SSF48317">
    <property type="entry name" value="Acid phosphatase/Vanadium-dependent haloperoxidase"/>
    <property type="match status" value="1"/>
</dbReference>
<dbReference type="Pfam" id="PF01569">
    <property type="entry name" value="PAP2"/>
    <property type="match status" value="1"/>
</dbReference>
<dbReference type="Gene3D" id="1.20.144.10">
    <property type="entry name" value="Phosphatidic acid phosphatase type 2/haloperoxidase"/>
    <property type="match status" value="1"/>
</dbReference>
<keyword evidence="1" id="KW-0472">Membrane</keyword>
<dbReference type="PANTHER" id="PTHR14969">
    <property type="entry name" value="SPHINGOSINE-1-PHOSPHATE PHOSPHOHYDROLASE"/>
    <property type="match status" value="1"/>
</dbReference>
<dbReference type="Proteomes" id="UP000298340">
    <property type="component" value="Unassembled WGS sequence"/>
</dbReference>
<evidence type="ECO:0000256" key="1">
    <source>
        <dbReference type="SAM" id="Phobius"/>
    </source>
</evidence>
<reference evidence="4 6" key="2">
    <citation type="journal article" date="2018" name="Syst. Appl. Microbiol.">
        <title>Flavobacterium circumlabens sp. nov. and Flavobacterium cupreum sp. nov., two psychrotrophic species isolated from Antarctic environmental samples.</title>
        <authorList>
            <person name="Kralova S."/>
            <person name="Busse H.J."/>
            <person name="Svec P."/>
            <person name="Maslanova I."/>
            <person name="Stankova E."/>
            <person name="Bartak M."/>
            <person name="Sedlacek I."/>
        </authorList>
    </citation>
    <scope>NUCLEOTIDE SEQUENCE [LARGE SCALE GENOMIC DNA]</scope>
    <source>
        <strain evidence="4 6">CCM 8828</strain>
    </source>
</reference>
<dbReference type="PANTHER" id="PTHR14969:SF13">
    <property type="entry name" value="AT30094P"/>
    <property type="match status" value="1"/>
</dbReference>
<evidence type="ECO:0000313" key="4">
    <source>
        <dbReference type="EMBL" id="TEB45546.1"/>
    </source>
</evidence>
<keyword evidence="1" id="KW-0812">Transmembrane</keyword>
<feature type="transmembrane region" description="Helical" evidence="1">
    <location>
        <begin position="106"/>
        <end position="127"/>
    </location>
</feature>
<comment type="caution">
    <text evidence="4">The sequence shown here is derived from an EMBL/GenBank/DDBJ whole genome shotgun (WGS) entry which is preliminary data.</text>
</comment>
<feature type="domain" description="Phosphatidic acid phosphatase type 2/haloperoxidase" evidence="2">
    <location>
        <begin position="60"/>
        <end position="174"/>
    </location>
</feature>
<evidence type="ECO:0000313" key="6">
    <source>
        <dbReference type="Proteomes" id="UP000298340"/>
    </source>
</evidence>
<keyword evidence="5" id="KW-1185">Reference proteome</keyword>
<evidence type="ECO:0000259" key="2">
    <source>
        <dbReference type="SMART" id="SM00014"/>
    </source>
</evidence>
<evidence type="ECO:0000313" key="5">
    <source>
        <dbReference type="Proteomes" id="UP000295270"/>
    </source>
</evidence>
<sequence length="194" mass="22989">MLEKIQELDTRLFVYLNGLGSENYDKLWLIITNQLYWTPLFLFLFFLIYKKIGGKQTLYLLLFIAILIAFTDQTTNLFKHTFERLRPCNNPEIKSFIRIVQVRTSFSFFSGHAANTMAVATFLYLVLKRHFKYLGFLFLWPLIFAYSRIYLGLHYPGDILTGYFFGALFGFLLYLVYKKLKPQYFPDTILEKSV</sequence>
<feature type="transmembrane region" description="Helical" evidence="1">
    <location>
        <begin position="134"/>
        <end position="153"/>
    </location>
</feature>
<proteinExistence type="predicted"/>
<dbReference type="SMART" id="SM00014">
    <property type="entry name" value="acidPPc"/>
    <property type="match status" value="1"/>
</dbReference>
<dbReference type="CDD" id="cd03395">
    <property type="entry name" value="PAP2_like_4"/>
    <property type="match status" value="1"/>
</dbReference>
<gene>
    <name evidence="4" type="ORF">D0809_00620</name>
    <name evidence="3" type="ORF">EV142_110127</name>
</gene>
<dbReference type="EMBL" id="SLWA01000010">
    <property type="protein sequence ID" value="TCN52587.1"/>
    <property type="molecule type" value="Genomic_DNA"/>
</dbReference>